<dbReference type="InterPro" id="IPR001242">
    <property type="entry name" value="Condensation_dom"/>
</dbReference>
<dbReference type="Gene3D" id="3.40.50.980">
    <property type="match status" value="6"/>
</dbReference>
<evidence type="ECO:0000259" key="6">
    <source>
        <dbReference type="PROSITE" id="PS50075"/>
    </source>
</evidence>
<dbReference type="SUPFAM" id="SSF47336">
    <property type="entry name" value="ACP-like"/>
    <property type="match status" value="3"/>
</dbReference>
<dbReference type="PROSITE" id="PS00455">
    <property type="entry name" value="AMP_BINDING"/>
    <property type="match status" value="3"/>
</dbReference>
<dbReference type="CDD" id="cd05930">
    <property type="entry name" value="A_NRPS"/>
    <property type="match status" value="2"/>
</dbReference>
<dbReference type="EMBL" id="JAQKAB010000004">
    <property type="protein sequence ID" value="MDA7026600.1"/>
    <property type="molecule type" value="Genomic_DNA"/>
</dbReference>
<comment type="similarity">
    <text evidence="2">Belongs to the ATP-dependent AMP-binding enzyme family.</text>
</comment>
<dbReference type="CDD" id="cd19531">
    <property type="entry name" value="LCL_NRPS-like"/>
    <property type="match status" value="2"/>
</dbReference>
<dbReference type="CDD" id="cd12117">
    <property type="entry name" value="A_NRPS_Srf_like"/>
    <property type="match status" value="1"/>
</dbReference>
<dbReference type="Pfam" id="PF13193">
    <property type="entry name" value="AMP-binding_C"/>
    <property type="match status" value="1"/>
</dbReference>
<dbReference type="SUPFAM" id="SSF51735">
    <property type="entry name" value="NAD(P)-binding Rossmann-fold domains"/>
    <property type="match status" value="1"/>
</dbReference>
<reference evidence="7 8" key="1">
    <citation type="submission" date="2023-01" db="EMBL/GenBank/DDBJ databases">
        <title>Bacillus changyiensis sp. nov., isolated from a coastal deposit.</title>
        <authorList>
            <person name="Xiao G."/>
            <person name="Lai Q."/>
            <person name="Hu Z."/>
            <person name="Shao Z."/>
        </authorList>
    </citation>
    <scope>NUCLEOTIDE SEQUENCE [LARGE SCALE GENOMIC DNA]</scope>
    <source>
        <strain evidence="7 8">CLL-7-23</strain>
    </source>
</reference>
<sequence>MNHQQNIQNIYPLTPMQEGMMFHHLSDKDSQAYCVQTAVKISGEFHLDIAERSLNILVGRHDLLRTVFIHSKKLSRPRQIVFKKRDMTINMHDYSHFKQTDHDKYIEEFLRSDFKKGFDLAAGPLFRVEALKLGESEYVLIFSNHHIILDGWCSKAVLDEFFNIYSDLFHDRPVSNKKSFSFSEYIQWIENQDKDEAHTYWKEYLKGLETNTEVPSFYKKAKNEGFQKEDFYQEIDDDLFQGLENVSKRYKITVHTICQTAWALLLSHYNQSNDVVFGSVVSGRTPELEGIEEAVGLFINTIPVRIKVDPNLSFRQLFENVQESNLKSEHYSYCSLADLQNMTTLNGNLLNHFLVFQNYPPHETPEEAEKELFGFHIQELHDTEKTNYDFLLTIAPREQFIIIHYNQNIYENDEIGVLCRRFLSILRQMIQTPDMKLSQVELIDADEKRLIDTFQMSDCNMCKDSLTLHERFEQQVVLFPHKAAVTFNGETLTYETLNSRANELAKQLRSLGVQPNHLVGIMLERSHSFMIGILGILKAGAAYVPIDPHYPIERIDYIIQDSKIPILITDRKQKAELFSAIKYTGETLFIDDTQTGGFSENLPSVSSAQDLAYVIYTSGSTGKPKGILTKHENVMRVVVNSNYLKVTEEDRILQLSNLSFDGSVFDIFAALLNGAELIIPQSNTVLSPRELSRFLIKQDISIMFLTTALFNAVIAENPTAFNGLRKVLFGGEKVTVAFVEQALEQAGANKFIHVYGPTESTVFASFYSIQSIDKRLGTIPIGKPLNDTELIILNQYGKIQAIGLPGELCIAGKGLAKGYLNRPDLSEEKFVTHPLKEQERMYKTGDLARWLPDGSIEFMGRLDRQVKIRGFRIEPEEVAAELLLLSNIKKAYVMERRSEQGEAYLCAYYVADANKPSKYIRSELAERLPEYMLPSFFMSLNELPVTPNGKISEKELPAPECMLDGEREYIAPRTAVEKKLVKLWEQILSVKPVGVNTHFFEVGGHSLKAVSLMGAIEREFSVKLSIKQIFDHPYLEDMAMVIDQAETEASLGMLPAPPQDYYPASANQRRIYAVSHLQGREQSYNMPVLLKVPHPLDIDRVQKSINMLVERHESLRTSFEMVEGELVQNIHSSVNVEVITTKVGKDGLYKQVSAWIKPFDLQRAPLLRAGILEDHEEHFLFLDMHHIISDGHSIHIFLQELIQLYEHSQPLPPLALQYKDYAVWEKQRETEVDVSYWKKQFEDEIPVLALPVDEQRGTGTELEGSFHIKTLDMELTDQVKNYVLQTNQTLFSFLLGVYQLLLAKYTGQKDIVVGTPVSGRQHDSLESTVGMFVKTLPIRVQINPQWTIGEFFSTVREHCLAAFESEVDPAEWIMNRSRIKMDLIQTMFSFNHDQAELPAQWEIQNIFNPHVQFDLSLDVFEHHSNLDIYFEYSTSLFKKETIERLAKHFEHLIEAVLADPEQSLGELELLSKDEQALLAKMNDTDVPLPSCRSISAQFETQAKIRLDETAAIFKGDRLSYRELNSRANQLAHLLMKKGVGPDVLVGIMVRPSSDLLVGMLGVLKAGGAYVPIDPEYPESRIQYMLKDSQVSLLLTQSKLTEKTGSFSGQVINVDKGFKGESDLNPPSVTEGHHLAYMIYTSGSTGEPKGVLIEQHSVLNLWQWFERTYGVSPGDAILHMTNPSFDVSVEETLIPLMSGAVVVIAEKQVMFQPEKLINFLNEYHVRIAQFVPATLRALLAGQTKKAASLDVVICGGEKLELQLARQITAQGYKLYNNYGPTETTVDALVWPCPPNSEVIKLGAPIDRTRVYVLDQDGKQVPPGIPGELYIGGAGVARGYYNRPDQTKRAFVSHPNGRLYRTGDLVKWHSDQTITYLGRLDKQVKIRGVRIEPGEITAKLLELNEVKNGYVMAHHDENGQAILCAYLMTENEIEPDTIRKQLAKSLPDYMIPVYFVTVDELPLTPNGKINEQLLPMPKKEVKETYEPPQTETEKILAAIWEEVLGTSLIGLNSHFIRAGGHSLKAIDLMSRIRERLSTKISLQDIFEYPLLKELAEKIDKTGKSEKDIIPTVGNTKMYRMTSLQKRIYAANHLLGVDKTYNMPIVLKAPFQLDKQKTERVIKRIIERHESLRTSFQVINGETVQVIHDHINFQIEEEWLKANEVSTRISVWPKRFDLEKAPLLRGKIAKVDNGDHLLFLDIHHIICDGISIDIFIHEFSSLYEDEQAELPHVQVQYKDYAAWKQKQDHSKSNEHWDSVLDGQLPVLDIPTDSSRPKLQQFEGDCVSLSIDREMGCSILEKLHDEEMTPYVLFLGLYHVLLHRYSGQDDVISGTPVSGREHKELENTIGLFMNILPIRTKTVSTMTITSFLEQVKKQVYDMIKYADYPLDEWIERKRLKRLIDRNLLFDTVFSFHTEEKVSKWTLKKTDQKTAKFDLTFEVIQSHYVFHINVEYSTSLFHAKTIERMAKHYIELLRQYVTKPDQLLNEIDFRLAEEKRLIEQVNSTTVPLPAHETVCTKMRLSAEQHPDAIAAVYQGKSLTYKELKEKADGVADWLMQQGINKGEIVGIMTNPSFNMLIGIFGILQAGAAYVPIDPAYPRKRIEYILQDSEVNFLLTESEHQSMLKGIPQKVVELDTHHFERNGLSSSVSIQGHDLAYLIYTSGSTGNPKGVMIEHRSLMNLVQWHQRSFHLTEKDRCLKFAGVGFDASVWEIFPCLSSGASLYIVDTYMRQDMYQLNQFIEDHQVTVAFIPTAYYEPFSHLKNNSLRILLTGGEALKTWKPHSYTLVNNYGPTENTVIATSCVIESDAHITIGTPIDNCRVLIVNEQYQEQPIGVTGEICLAGVGLARGYWNRSEEMKERFVQHPFTKERLYRTGDHGRWTADGAIEYIGREDEQINIRGHRVELQEIIQVMKLTPGIMDVYLLPEAMDTSAARLIAYIICDRSNSIDDIKKQLAERLPDYMVPSQFIELDHFPLTENGKVDKKALPKPLQAKSNAEQHVEPRTKREKKMREIWGEVLNIPPASIGIYDHFFELGGNSINILKILALTMDQDWDISIQDFFDKKTIAEICKQTKRQENQTDEHVYIRPACCSLSGDIKWHNKSNVFLTGATGFLGIHLLEQLLRKTNGDIFCLVRGNQTYTAEERLKQVFSQYFPNKMNLLEQTADRLIVIDGDLTKERFGMNPNIYENVRNRTEHIFHVAAKTDHFGEFDEFKAFNIDGTKRILAFAASDKKLHYISTMSVAGHVAKGKGERTFTEEEFFIEQEIDDNVYVKSKFLAEHEVLKAIARKEAQATIYRIGLITGRLEDGCVQLDLEKNAFSNTLETIYHLGAVSDEIVQQPLDISPVDLCSEAILTLAASSESKPVFHIYNPHKIHIKKLFDLGGIEIKQLSDHDYQELVASHANEENYHKILGFTYYMGEEDETYRALVETNCDETVQLLSQYSFQWPEPSAGYMKKLFSMMRKKGYFLKEHVESI</sequence>
<dbReference type="Gene3D" id="1.10.1200.10">
    <property type="entry name" value="ACP-like"/>
    <property type="match status" value="3"/>
</dbReference>
<dbReference type="NCBIfam" id="NF003417">
    <property type="entry name" value="PRK04813.1"/>
    <property type="match status" value="3"/>
</dbReference>
<dbReference type="InterPro" id="IPR036736">
    <property type="entry name" value="ACP-like_sf"/>
</dbReference>
<dbReference type="Proteomes" id="UP001211894">
    <property type="component" value="Unassembled WGS sequence"/>
</dbReference>
<comment type="cofactor">
    <cofactor evidence="1">
        <name>pantetheine 4'-phosphate</name>
        <dbReference type="ChEBI" id="CHEBI:47942"/>
    </cofactor>
</comment>
<evidence type="ECO:0000256" key="2">
    <source>
        <dbReference type="ARBA" id="ARBA00006432"/>
    </source>
</evidence>
<dbReference type="InterPro" id="IPR045851">
    <property type="entry name" value="AMP-bd_C_sf"/>
</dbReference>
<feature type="domain" description="Carrier" evidence="6">
    <location>
        <begin position="1985"/>
        <end position="2060"/>
    </location>
</feature>
<dbReference type="Gene3D" id="3.40.50.720">
    <property type="entry name" value="NAD(P)-binding Rossmann-like Domain"/>
    <property type="match status" value="1"/>
</dbReference>
<dbReference type="InterPro" id="IPR036291">
    <property type="entry name" value="NAD(P)-bd_dom_sf"/>
</dbReference>
<dbReference type="InterPro" id="IPR013120">
    <property type="entry name" value="FAR_NAD-bd"/>
</dbReference>
<dbReference type="Pfam" id="PF00501">
    <property type="entry name" value="AMP-binding"/>
    <property type="match status" value="3"/>
</dbReference>
<dbReference type="Gene3D" id="3.30.559.30">
    <property type="entry name" value="Nonribosomal peptide synthetase, condensation domain"/>
    <property type="match status" value="3"/>
</dbReference>
<dbReference type="Pfam" id="PF00668">
    <property type="entry name" value="Condensation"/>
    <property type="match status" value="3"/>
</dbReference>
<dbReference type="CDD" id="cd19543">
    <property type="entry name" value="DCL_NRPS"/>
    <property type="match status" value="1"/>
</dbReference>
<dbReference type="InterPro" id="IPR025110">
    <property type="entry name" value="AMP-bd_C"/>
</dbReference>
<proteinExistence type="inferred from homology"/>
<comment type="caution">
    <text evidence="7">The sequence shown here is derived from an EMBL/GenBank/DDBJ whole genome shotgun (WGS) entry which is preliminary data.</text>
</comment>
<keyword evidence="5" id="KW-0436">Ligase</keyword>
<dbReference type="PANTHER" id="PTHR45527">
    <property type="entry name" value="NONRIBOSOMAL PEPTIDE SYNTHETASE"/>
    <property type="match status" value="1"/>
</dbReference>
<evidence type="ECO:0000313" key="8">
    <source>
        <dbReference type="Proteomes" id="UP001211894"/>
    </source>
</evidence>
<dbReference type="SUPFAM" id="SSF56801">
    <property type="entry name" value="Acetyl-CoA synthetase-like"/>
    <property type="match status" value="3"/>
</dbReference>
<evidence type="ECO:0000256" key="4">
    <source>
        <dbReference type="ARBA" id="ARBA00022553"/>
    </source>
</evidence>
<dbReference type="InterPro" id="IPR023213">
    <property type="entry name" value="CAT-like_dom_sf"/>
</dbReference>
<dbReference type="RefSeq" id="WP_271340446.1">
    <property type="nucleotide sequence ID" value="NZ_JAQKAB010000004.1"/>
</dbReference>
<dbReference type="InterPro" id="IPR020845">
    <property type="entry name" value="AMP-binding_CS"/>
</dbReference>
<accession>A0ABT4X2R9</accession>
<feature type="domain" description="Carrier" evidence="6">
    <location>
        <begin position="2999"/>
        <end position="3075"/>
    </location>
</feature>
<dbReference type="NCBIfam" id="TIGR01733">
    <property type="entry name" value="AA-adenyl-dom"/>
    <property type="match status" value="3"/>
</dbReference>
<keyword evidence="4" id="KW-0597">Phosphoprotein</keyword>
<evidence type="ECO:0000256" key="3">
    <source>
        <dbReference type="ARBA" id="ARBA00022450"/>
    </source>
</evidence>
<keyword evidence="3" id="KW-0596">Phosphopantetheine</keyword>
<dbReference type="InterPro" id="IPR009081">
    <property type="entry name" value="PP-bd_ACP"/>
</dbReference>
<dbReference type="Gene3D" id="3.30.300.30">
    <property type="match status" value="3"/>
</dbReference>
<dbReference type="InterPro" id="IPR000873">
    <property type="entry name" value="AMP-dep_synth/lig_dom"/>
</dbReference>
<gene>
    <name evidence="7" type="ORF">PJ311_08245</name>
</gene>
<keyword evidence="8" id="KW-1185">Reference proteome</keyword>
<dbReference type="Pfam" id="PF07993">
    <property type="entry name" value="NAD_binding_4"/>
    <property type="match status" value="1"/>
</dbReference>
<evidence type="ECO:0000256" key="5">
    <source>
        <dbReference type="ARBA" id="ARBA00022598"/>
    </source>
</evidence>
<dbReference type="Gene3D" id="2.30.38.10">
    <property type="entry name" value="Luciferase, Domain 3"/>
    <property type="match status" value="3"/>
</dbReference>
<name>A0ABT4X2R9_9BACI</name>
<dbReference type="Gene3D" id="3.30.559.10">
    <property type="entry name" value="Chloramphenicol acetyltransferase-like domain"/>
    <property type="match status" value="3"/>
</dbReference>
<organism evidence="7 8">
    <name type="scientific">Bacillus changyiensis</name>
    <dbReference type="NCBI Taxonomy" id="3004103"/>
    <lineage>
        <taxon>Bacteria</taxon>
        <taxon>Bacillati</taxon>
        <taxon>Bacillota</taxon>
        <taxon>Bacilli</taxon>
        <taxon>Bacillales</taxon>
        <taxon>Bacillaceae</taxon>
        <taxon>Bacillus</taxon>
    </lineage>
</organism>
<protein>
    <submittedName>
        <fullName evidence="7">Amino acid adenylation domain-containing protein</fullName>
    </submittedName>
</protein>
<dbReference type="SUPFAM" id="SSF52777">
    <property type="entry name" value="CoA-dependent acyltransferases"/>
    <property type="match status" value="6"/>
</dbReference>
<dbReference type="PROSITE" id="PS50075">
    <property type="entry name" value="CARRIER"/>
    <property type="match status" value="3"/>
</dbReference>
<dbReference type="Pfam" id="PF00550">
    <property type="entry name" value="PP-binding"/>
    <property type="match status" value="3"/>
</dbReference>
<evidence type="ECO:0000256" key="1">
    <source>
        <dbReference type="ARBA" id="ARBA00001957"/>
    </source>
</evidence>
<evidence type="ECO:0000313" key="7">
    <source>
        <dbReference type="EMBL" id="MDA7026600.1"/>
    </source>
</evidence>
<dbReference type="InterPro" id="IPR010071">
    <property type="entry name" value="AA_adenyl_dom"/>
</dbReference>
<feature type="domain" description="Carrier" evidence="6">
    <location>
        <begin position="971"/>
        <end position="1046"/>
    </location>
</feature>
<dbReference type="PANTHER" id="PTHR45527:SF1">
    <property type="entry name" value="FATTY ACID SYNTHASE"/>
    <property type="match status" value="1"/>
</dbReference>